<evidence type="ECO:0000313" key="4">
    <source>
        <dbReference type="EMBL" id="PRX98751.1"/>
    </source>
</evidence>
<evidence type="ECO:0000256" key="1">
    <source>
        <dbReference type="ARBA" id="ARBA00023125"/>
    </source>
</evidence>
<reference evidence="4 5" key="1">
    <citation type="submission" date="2018-03" db="EMBL/GenBank/DDBJ databases">
        <title>Genomic Encyclopedia of Archaeal and Bacterial Type Strains, Phase II (KMG-II): from individual species to whole genera.</title>
        <authorList>
            <person name="Goeker M."/>
        </authorList>
    </citation>
    <scope>NUCLEOTIDE SEQUENCE [LARGE SCALE GENOMIC DNA]</scope>
    <source>
        <strain evidence="4 5">DSM 45601</strain>
    </source>
</reference>
<dbReference type="Proteomes" id="UP000237846">
    <property type="component" value="Unassembled WGS sequence"/>
</dbReference>
<evidence type="ECO:0000256" key="2">
    <source>
        <dbReference type="SAM" id="MobiDB-lite"/>
    </source>
</evidence>
<dbReference type="CDD" id="cd00592">
    <property type="entry name" value="HTH_MerR-like"/>
    <property type="match status" value="1"/>
</dbReference>
<dbReference type="SUPFAM" id="SSF46955">
    <property type="entry name" value="Putative DNA-binding domain"/>
    <property type="match status" value="1"/>
</dbReference>
<comment type="caution">
    <text evidence="4">The sequence shown here is derived from an EMBL/GenBank/DDBJ whole genome shotgun (WGS) entry which is preliminary data.</text>
</comment>
<feature type="domain" description="HTH merR-type" evidence="3">
    <location>
        <begin position="40"/>
        <end position="98"/>
    </location>
</feature>
<dbReference type="OrthoDB" id="3191171at2"/>
<protein>
    <submittedName>
        <fullName evidence="4">MerR-like DNA binding protein</fullName>
    </submittedName>
</protein>
<dbReference type="InterPro" id="IPR047057">
    <property type="entry name" value="MerR_fam"/>
</dbReference>
<gene>
    <name evidence="4" type="ORF">CLV72_104330</name>
</gene>
<dbReference type="PANTHER" id="PTHR30204:SF89">
    <property type="entry name" value="HTH MERR-TYPE DOMAIN-CONTAINING PROTEIN"/>
    <property type="match status" value="1"/>
</dbReference>
<dbReference type="GO" id="GO:0003700">
    <property type="term" value="F:DNA-binding transcription factor activity"/>
    <property type="evidence" value="ECO:0007669"/>
    <property type="project" value="InterPro"/>
</dbReference>
<dbReference type="SMART" id="SM00422">
    <property type="entry name" value="HTH_MERR"/>
    <property type="match status" value="1"/>
</dbReference>
<dbReference type="PANTHER" id="PTHR30204">
    <property type="entry name" value="REDOX-CYCLING DRUG-SENSING TRANSCRIPTIONAL ACTIVATOR SOXR"/>
    <property type="match status" value="1"/>
</dbReference>
<name>A0A2T0Q4X4_9ACTN</name>
<dbReference type="InterPro" id="IPR000551">
    <property type="entry name" value="MerR-type_HTH_dom"/>
</dbReference>
<proteinExistence type="predicted"/>
<keyword evidence="5" id="KW-1185">Reference proteome</keyword>
<evidence type="ECO:0000313" key="5">
    <source>
        <dbReference type="Proteomes" id="UP000237846"/>
    </source>
</evidence>
<dbReference type="PROSITE" id="PS50937">
    <property type="entry name" value="HTH_MERR_2"/>
    <property type="match status" value="1"/>
</dbReference>
<sequence>MVRGRRRRRLSGAIGLGVAGAHEHCGIGEVVDRLRPDFPGLTISKIRFLEAEGLVAPRRAPSGYRRFTPADIERLRFVLTAQRDHYLPLRVIRRRLAEREPVPAPPPPAEAAPEPAPAPERAPAPVGEEPGCAGREELIERTGVEPERLAELEEYGLVGPCGGPYAADEVAVVRLAGALGRYGLRARHLRAAVAAADREVALIRQVVAPMAHRRGPEAHERARELAGEIAGLSTELHAALVRARLPRTLD</sequence>
<feature type="region of interest" description="Disordered" evidence="2">
    <location>
        <begin position="100"/>
        <end position="131"/>
    </location>
</feature>
<dbReference type="GO" id="GO:0003677">
    <property type="term" value="F:DNA binding"/>
    <property type="evidence" value="ECO:0007669"/>
    <property type="project" value="UniProtKB-KW"/>
</dbReference>
<feature type="compositionally biased region" description="Pro residues" evidence="2">
    <location>
        <begin position="102"/>
        <end position="122"/>
    </location>
</feature>
<dbReference type="Pfam" id="PF13411">
    <property type="entry name" value="MerR_1"/>
    <property type="match status" value="1"/>
</dbReference>
<evidence type="ECO:0000259" key="3">
    <source>
        <dbReference type="PROSITE" id="PS50937"/>
    </source>
</evidence>
<dbReference type="EMBL" id="PVZC01000004">
    <property type="protein sequence ID" value="PRX98751.1"/>
    <property type="molecule type" value="Genomic_DNA"/>
</dbReference>
<organism evidence="4 5">
    <name type="scientific">Allonocardiopsis opalescens</name>
    <dbReference type="NCBI Taxonomy" id="1144618"/>
    <lineage>
        <taxon>Bacteria</taxon>
        <taxon>Bacillati</taxon>
        <taxon>Actinomycetota</taxon>
        <taxon>Actinomycetes</taxon>
        <taxon>Streptosporangiales</taxon>
        <taxon>Allonocardiopsis</taxon>
    </lineage>
</organism>
<dbReference type="Gene3D" id="1.10.1660.10">
    <property type="match status" value="1"/>
</dbReference>
<accession>A0A2T0Q4X4</accession>
<dbReference type="AlphaFoldDB" id="A0A2T0Q4X4"/>
<keyword evidence="1" id="KW-0238">DNA-binding</keyword>
<dbReference type="InterPro" id="IPR009061">
    <property type="entry name" value="DNA-bd_dom_put_sf"/>
</dbReference>